<dbReference type="InterPro" id="IPR011042">
    <property type="entry name" value="6-blade_b-propeller_TolB-like"/>
</dbReference>
<proteinExistence type="predicted"/>
<sequence>MNFASGLSEELYSLEVDEEEGFLYWSMKYNIQRKSLNGSGSTETIYSNDLLSKITGLSIDLSRNPRRIFFCDFDKERSFYKDVNQSLTTAHDLTAYMVDPDISKLRDISYFNGTLYWTKGDNPNGIAVMTDYDQSSRSFDIKENLGFQKPYQLLIINP</sequence>
<dbReference type="KEGG" id="spu:105442486"/>
<reference evidence="1" key="2">
    <citation type="submission" date="2021-01" db="UniProtKB">
        <authorList>
            <consortium name="EnsemblMetazoa"/>
        </authorList>
    </citation>
    <scope>IDENTIFICATION</scope>
</reference>
<reference evidence="2" key="1">
    <citation type="submission" date="2015-02" db="EMBL/GenBank/DDBJ databases">
        <title>Genome sequencing for Strongylocentrotus purpuratus.</title>
        <authorList>
            <person name="Murali S."/>
            <person name="Liu Y."/>
            <person name="Vee V."/>
            <person name="English A."/>
            <person name="Wang M."/>
            <person name="Skinner E."/>
            <person name="Han Y."/>
            <person name="Muzny D.M."/>
            <person name="Worley K.C."/>
            <person name="Gibbs R.A."/>
        </authorList>
    </citation>
    <scope>NUCLEOTIDE SEQUENCE</scope>
</reference>
<dbReference type="EnsemblMetazoa" id="XM_030985016">
    <property type="protein sequence ID" value="XP_030840876"/>
    <property type="gene ID" value="LOC105442486"/>
</dbReference>
<dbReference type="Gene3D" id="2.120.10.30">
    <property type="entry name" value="TolB, C-terminal domain"/>
    <property type="match status" value="1"/>
</dbReference>
<protein>
    <submittedName>
        <fullName evidence="1">Uncharacterized protein</fullName>
    </submittedName>
</protein>
<dbReference type="RefSeq" id="XP_030840876.1">
    <property type="nucleotide sequence ID" value="XM_030985016.1"/>
</dbReference>
<evidence type="ECO:0000313" key="1">
    <source>
        <dbReference type="EnsemblMetazoa" id="XP_030840876"/>
    </source>
</evidence>
<dbReference type="Proteomes" id="UP000007110">
    <property type="component" value="Unassembled WGS sequence"/>
</dbReference>
<accession>A0A7M7NXV9</accession>
<keyword evidence="2" id="KW-1185">Reference proteome</keyword>
<dbReference type="OrthoDB" id="5958943at2759"/>
<dbReference type="PANTHER" id="PTHR46513">
    <property type="entry name" value="VITELLOGENIN RECEPTOR-LIKE PROTEIN-RELATED-RELATED"/>
    <property type="match status" value="1"/>
</dbReference>
<dbReference type="PANTHER" id="PTHR46513:SF13">
    <property type="entry name" value="EGF-LIKE DOMAIN-CONTAINING PROTEIN"/>
    <property type="match status" value="1"/>
</dbReference>
<organism evidence="1 2">
    <name type="scientific">Strongylocentrotus purpuratus</name>
    <name type="common">Purple sea urchin</name>
    <dbReference type="NCBI Taxonomy" id="7668"/>
    <lineage>
        <taxon>Eukaryota</taxon>
        <taxon>Metazoa</taxon>
        <taxon>Echinodermata</taxon>
        <taxon>Eleutherozoa</taxon>
        <taxon>Echinozoa</taxon>
        <taxon>Echinoidea</taxon>
        <taxon>Euechinoidea</taxon>
        <taxon>Echinacea</taxon>
        <taxon>Camarodonta</taxon>
        <taxon>Echinidea</taxon>
        <taxon>Strongylocentrotidae</taxon>
        <taxon>Strongylocentrotus</taxon>
    </lineage>
</organism>
<dbReference type="InParanoid" id="A0A7M7NXV9"/>
<evidence type="ECO:0000313" key="2">
    <source>
        <dbReference type="Proteomes" id="UP000007110"/>
    </source>
</evidence>
<dbReference type="InterPro" id="IPR050778">
    <property type="entry name" value="Cueball_EGF_LRP_Nidogen"/>
</dbReference>
<dbReference type="OMA" id="DLTAYMV"/>
<dbReference type="GeneID" id="105442486"/>
<dbReference type="AlphaFoldDB" id="A0A7M7NXV9"/>
<dbReference type="SUPFAM" id="SSF63825">
    <property type="entry name" value="YWTD domain"/>
    <property type="match status" value="1"/>
</dbReference>
<name>A0A7M7NXV9_STRPU</name>